<keyword evidence="2" id="KW-0812">Transmembrane</keyword>
<evidence type="ECO:0000256" key="1">
    <source>
        <dbReference type="SAM" id="MobiDB-lite"/>
    </source>
</evidence>
<keyword evidence="2" id="KW-0472">Membrane</keyword>
<reference evidence="3" key="1">
    <citation type="submission" date="2023-06" db="EMBL/GenBank/DDBJ databases">
        <authorList>
            <consortium name="Lawrence Berkeley National Laboratory"/>
            <person name="Ahrendt S."/>
            <person name="Sahu N."/>
            <person name="Indic B."/>
            <person name="Wong-Bajracharya J."/>
            <person name="Merenyi Z."/>
            <person name="Ke H.-M."/>
            <person name="Monk M."/>
            <person name="Kocsube S."/>
            <person name="Drula E."/>
            <person name="Lipzen A."/>
            <person name="Balint B."/>
            <person name="Henrissat B."/>
            <person name="Andreopoulos B."/>
            <person name="Martin F.M."/>
            <person name="Harder C.B."/>
            <person name="Rigling D."/>
            <person name="Ford K.L."/>
            <person name="Foster G.D."/>
            <person name="Pangilinan J."/>
            <person name="Papanicolaou A."/>
            <person name="Barry K."/>
            <person name="LaButti K."/>
            <person name="Viragh M."/>
            <person name="Koriabine M."/>
            <person name="Yan M."/>
            <person name="Riley R."/>
            <person name="Champramary S."/>
            <person name="Plett K.L."/>
            <person name="Tsai I.J."/>
            <person name="Slot J."/>
            <person name="Sipos G."/>
            <person name="Plett J."/>
            <person name="Nagy L.G."/>
            <person name="Grigoriev I.V."/>
        </authorList>
    </citation>
    <scope>NUCLEOTIDE SEQUENCE</scope>
    <source>
        <strain evidence="3">ICMP 16352</strain>
    </source>
</reference>
<accession>A0AA39TIV3</accession>
<dbReference type="AlphaFoldDB" id="A0AA39TIV3"/>
<feature type="region of interest" description="Disordered" evidence="1">
    <location>
        <begin position="195"/>
        <end position="298"/>
    </location>
</feature>
<feature type="transmembrane region" description="Helical" evidence="2">
    <location>
        <begin position="46"/>
        <end position="71"/>
    </location>
</feature>
<sequence>MRSNMPTLFNTVRTCIYLSAFVCTIICLAMAAHFEAILASSDLTRFVPFAIFVCSASLLIIIALLGFSFFLRERNPISTRIELGCLGLAGVLWLVLGVYLVTSDSQTADVQCFASETSTAVLDDSLASFHTDQYQAMYRVLNAFALINAVLFLVSCLGLLFLAVRRHRKGENHMWHGPVTSCAWFNDYGKKQQNRSQSQRSILPTQQAQTREVHVAPLTAPPVPSKQRHRSSRSRGHSQSRRGGPYNTERYPSSRSHTRQASGSTSTNDIESGVMRNPNRMAAGPRGLDPRHVLLVGV</sequence>
<evidence type="ECO:0000256" key="2">
    <source>
        <dbReference type="SAM" id="Phobius"/>
    </source>
</evidence>
<evidence type="ECO:0000313" key="3">
    <source>
        <dbReference type="EMBL" id="KAK0491051.1"/>
    </source>
</evidence>
<proteinExistence type="predicted"/>
<gene>
    <name evidence="3" type="ORF">IW261DRAFT_1435388</name>
</gene>
<dbReference type="EMBL" id="JAUEPR010000001">
    <property type="protein sequence ID" value="KAK0491051.1"/>
    <property type="molecule type" value="Genomic_DNA"/>
</dbReference>
<dbReference type="Proteomes" id="UP001175227">
    <property type="component" value="Unassembled WGS sequence"/>
</dbReference>
<feature type="compositionally biased region" description="Basic residues" evidence="1">
    <location>
        <begin position="226"/>
        <end position="240"/>
    </location>
</feature>
<comment type="caution">
    <text evidence="3">The sequence shown here is derived from an EMBL/GenBank/DDBJ whole genome shotgun (WGS) entry which is preliminary data.</text>
</comment>
<keyword evidence="2" id="KW-1133">Transmembrane helix</keyword>
<feature type="transmembrane region" description="Helical" evidence="2">
    <location>
        <begin position="12"/>
        <end position="34"/>
    </location>
</feature>
<feature type="transmembrane region" description="Helical" evidence="2">
    <location>
        <begin position="143"/>
        <end position="164"/>
    </location>
</feature>
<feature type="transmembrane region" description="Helical" evidence="2">
    <location>
        <begin position="83"/>
        <end position="101"/>
    </location>
</feature>
<evidence type="ECO:0000313" key="4">
    <source>
        <dbReference type="Proteomes" id="UP001175227"/>
    </source>
</evidence>
<evidence type="ECO:0008006" key="5">
    <source>
        <dbReference type="Google" id="ProtNLM"/>
    </source>
</evidence>
<organism evidence="3 4">
    <name type="scientific">Armillaria novae-zelandiae</name>
    <dbReference type="NCBI Taxonomy" id="153914"/>
    <lineage>
        <taxon>Eukaryota</taxon>
        <taxon>Fungi</taxon>
        <taxon>Dikarya</taxon>
        <taxon>Basidiomycota</taxon>
        <taxon>Agaricomycotina</taxon>
        <taxon>Agaricomycetes</taxon>
        <taxon>Agaricomycetidae</taxon>
        <taxon>Agaricales</taxon>
        <taxon>Marasmiineae</taxon>
        <taxon>Physalacriaceae</taxon>
        <taxon>Armillaria</taxon>
    </lineage>
</organism>
<keyword evidence="4" id="KW-1185">Reference proteome</keyword>
<protein>
    <recommendedName>
        <fullName evidence="5">MARVEL domain-containing protein</fullName>
    </recommendedName>
</protein>
<feature type="compositionally biased region" description="Polar residues" evidence="1">
    <location>
        <begin position="250"/>
        <end position="270"/>
    </location>
</feature>
<name>A0AA39TIV3_9AGAR</name>